<dbReference type="InterPro" id="IPR044986">
    <property type="entry name" value="KIF15/KIN-12"/>
</dbReference>
<organism evidence="10 11">
    <name type="scientific">Skeletonema marinoi</name>
    <dbReference type="NCBI Taxonomy" id="267567"/>
    <lineage>
        <taxon>Eukaryota</taxon>
        <taxon>Sar</taxon>
        <taxon>Stramenopiles</taxon>
        <taxon>Ochrophyta</taxon>
        <taxon>Bacillariophyta</taxon>
        <taxon>Coscinodiscophyceae</taxon>
        <taxon>Thalassiosirophycidae</taxon>
        <taxon>Thalassiosirales</taxon>
        <taxon>Skeletonemataceae</taxon>
        <taxon>Skeletonema</taxon>
        <taxon>Skeletonema marinoi-dohrnii complex</taxon>
    </lineage>
</organism>
<dbReference type="GO" id="GO:0008017">
    <property type="term" value="F:microtubule binding"/>
    <property type="evidence" value="ECO:0007669"/>
    <property type="project" value="InterPro"/>
</dbReference>
<dbReference type="Proteomes" id="UP001224775">
    <property type="component" value="Unassembled WGS sequence"/>
</dbReference>
<feature type="region of interest" description="Disordered" evidence="8">
    <location>
        <begin position="1"/>
        <end position="38"/>
    </location>
</feature>
<evidence type="ECO:0000256" key="4">
    <source>
        <dbReference type="ARBA" id="ARBA00023054"/>
    </source>
</evidence>
<accession>A0AAD8XYT6</accession>
<sequence>MEHDVTNTADAMDVLRVGNDNRRVASTSSERQKTTDAAGERLKEASMINNSLLCLGQVINSLVDREKGKERHVPFRDSKLTFLLRDSWGGNSKTCLVAQSLLLPRRFRRPFLLSSLLNGPSLLRIQQSRMRRIRCSKRHDSEM</sequence>
<keyword evidence="1" id="KW-0493">Microtubule</keyword>
<dbReference type="EMBL" id="JATAAI010000029">
    <property type="protein sequence ID" value="KAK1736389.1"/>
    <property type="molecule type" value="Genomic_DNA"/>
</dbReference>
<evidence type="ECO:0000256" key="8">
    <source>
        <dbReference type="SAM" id="MobiDB-lite"/>
    </source>
</evidence>
<dbReference type="InterPro" id="IPR001752">
    <property type="entry name" value="Kinesin_motor_dom"/>
</dbReference>
<feature type="domain" description="Kinesin motor" evidence="9">
    <location>
        <begin position="1"/>
        <end position="125"/>
    </location>
</feature>
<comment type="caution">
    <text evidence="10">The sequence shown here is derived from an EMBL/GenBank/DDBJ whole genome shotgun (WGS) entry which is preliminary data.</text>
</comment>
<dbReference type="AlphaFoldDB" id="A0AAD8XYT6"/>
<name>A0AAD8XYT6_9STRA</name>
<dbReference type="GO" id="GO:0005524">
    <property type="term" value="F:ATP binding"/>
    <property type="evidence" value="ECO:0007669"/>
    <property type="project" value="UniProtKB-KW"/>
</dbReference>
<evidence type="ECO:0000256" key="5">
    <source>
        <dbReference type="ARBA" id="ARBA00023175"/>
    </source>
</evidence>
<evidence type="ECO:0000256" key="7">
    <source>
        <dbReference type="PROSITE-ProRule" id="PRU00283"/>
    </source>
</evidence>
<comment type="similarity">
    <text evidence="6">Belongs to the TRAFAC class myosin-kinesin ATPase superfamily. Kinesin family. KIN-12 subfamily.</text>
</comment>
<dbReference type="SMART" id="SM00129">
    <property type="entry name" value="KISc"/>
    <property type="match status" value="1"/>
</dbReference>
<dbReference type="SUPFAM" id="SSF52540">
    <property type="entry name" value="P-loop containing nucleoside triphosphate hydrolases"/>
    <property type="match status" value="1"/>
</dbReference>
<proteinExistence type="inferred from homology"/>
<evidence type="ECO:0000256" key="6">
    <source>
        <dbReference type="ARBA" id="ARBA00034488"/>
    </source>
</evidence>
<evidence type="ECO:0000259" key="9">
    <source>
        <dbReference type="PROSITE" id="PS50067"/>
    </source>
</evidence>
<dbReference type="InterPro" id="IPR027417">
    <property type="entry name" value="P-loop_NTPase"/>
</dbReference>
<dbReference type="InterPro" id="IPR036961">
    <property type="entry name" value="Kinesin_motor_dom_sf"/>
</dbReference>
<keyword evidence="5" id="KW-0505">Motor protein</keyword>
<keyword evidence="4" id="KW-0175">Coiled coil</keyword>
<evidence type="ECO:0000256" key="2">
    <source>
        <dbReference type="ARBA" id="ARBA00022741"/>
    </source>
</evidence>
<dbReference type="GO" id="GO:0007018">
    <property type="term" value="P:microtubule-based movement"/>
    <property type="evidence" value="ECO:0007669"/>
    <property type="project" value="InterPro"/>
</dbReference>
<dbReference type="GO" id="GO:0005874">
    <property type="term" value="C:microtubule"/>
    <property type="evidence" value="ECO:0007669"/>
    <property type="project" value="UniProtKB-KW"/>
</dbReference>
<gene>
    <name evidence="10" type="ORF">QTG54_012989</name>
</gene>
<dbReference type="GO" id="GO:0003777">
    <property type="term" value="F:microtubule motor activity"/>
    <property type="evidence" value="ECO:0007669"/>
    <property type="project" value="InterPro"/>
</dbReference>
<comment type="caution">
    <text evidence="7">Lacks conserved residue(s) required for the propagation of feature annotation.</text>
</comment>
<reference evidence="10" key="1">
    <citation type="submission" date="2023-06" db="EMBL/GenBank/DDBJ databases">
        <title>Survivors Of The Sea: Transcriptome response of Skeletonema marinoi to long-term dormancy.</title>
        <authorList>
            <person name="Pinder M.I.M."/>
            <person name="Kourtchenko O."/>
            <person name="Robertson E.K."/>
            <person name="Larsson T."/>
            <person name="Maumus F."/>
            <person name="Osuna-Cruz C.M."/>
            <person name="Vancaester E."/>
            <person name="Stenow R."/>
            <person name="Vandepoele K."/>
            <person name="Ploug H."/>
            <person name="Bruchert V."/>
            <person name="Godhe A."/>
            <person name="Topel M."/>
        </authorList>
    </citation>
    <scope>NUCLEOTIDE SEQUENCE</scope>
    <source>
        <strain evidence="10">R05AC</strain>
    </source>
</reference>
<dbReference type="PANTHER" id="PTHR37739:SF8">
    <property type="entry name" value="KINESIN-LIKE PROTEIN KIN-12D"/>
    <property type="match status" value="1"/>
</dbReference>
<evidence type="ECO:0000256" key="3">
    <source>
        <dbReference type="ARBA" id="ARBA00022840"/>
    </source>
</evidence>
<dbReference type="Pfam" id="PF00225">
    <property type="entry name" value="Kinesin"/>
    <property type="match status" value="1"/>
</dbReference>
<evidence type="ECO:0000313" key="10">
    <source>
        <dbReference type="EMBL" id="KAK1736389.1"/>
    </source>
</evidence>
<protein>
    <submittedName>
        <fullName evidence="10">Kinesin family protein</fullName>
    </submittedName>
</protein>
<keyword evidence="11" id="KW-1185">Reference proteome</keyword>
<dbReference type="Gene3D" id="3.40.850.10">
    <property type="entry name" value="Kinesin motor domain"/>
    <property type="match status" value="1"/>
</dbReference>
<dbReference type="PROSITE" id="PS50067">
    <property type="entry name" value="KINESIN_MOTOR_2"/>
    <property type="match status" value="1"/>
</dbReference>
<evidence type="ECO:0000256" key="1">
    <source>
        <dbReference type="ARBA" id="ARBA00022701"/>
    </source>
</evidence>
<keyword evidence="3" id="KW-0067">ATP-binding</keyword>
<evidence type="ECO:0000313" key="11">
    <source>
        <dbReference type="Proteomes" id="UP001224775"/>
    </source>
</evidence>
<dbReference type="PANTHER" id="PTHR37739">
    <property type="entry name" value="KINESIN-LIKE PROTEIN KIN-12D"/>
    <property type="match status" value="1"/>
</dbReference>
<keyword evidence="2" id="KW-0547">Nucleotide-binding</keyword>